<organism evidence="2 3">
    <name type="scientific">Tilletia indica</name>
    <dbReference type="NCBI Taxonomy" id="43049"/>
    <lineage>
        <taxon>Eukaryota</taxon>
        <taxon>Fungi</taxon>
        <taxon>Dikarya</taxon>
        <taxon>Basidiomycota</taxon>
        <taxon>Ustilaginomycotina</taxon>
        <taxon>Exobasidiomycetes</taxon>
        <taxon>Tilletiales</taxon>
        <taxon>Tilletiaceae</taxon>
        <taxon>Tilletia</taxon>
    </lineage>
</organism>
<reference evidence="2" key="1">
    <citation type="submission" date="2016-04" db="EMBL/GenBank/DDBJ databases">
        <authorList>
            <person name="Nguyen H.D."/>
            <person name="Samba Siva P."/>
            <person name="Cullis J."/>
            <person name="Levesque C.A."/>
            <person name="Hambleton S."/>
        </authorList>
    </citation>
    <scope>NUCLEOTIDE SEQUENCE</scope>
    <source>
        <strain evidence="2">DAOMC 236416</strain>
    </source>
</reference>
<feature type="compositionally biased region" description="Low complexity" evidence="1">
    <location>
        <begin position="11"/>
        <end position="43"/>
    </location>
</feature>
<dbReference type="Proteomes" id="UP000077521">
    <property type="component" value="Unassembled WGS sequence"/>
</dbReference>
<feature type="compositionally biased region" description="Basic and acidic residues" evidence="1">
    <location>
        <begin position="406"/>
        <end position="415"/>
    </location>
</feature>
<feature type="compositionally biased region" description="Basic residues" evidence="1">
    <location>
        <begin position="514"/>
        <end position="523"/>
    </location>
</feature>
<protein>
    <submittedName>
        <fullName evidence="2">Uncharacterized protein</fullName>
    </submittedName>
</protein>
<comment type="caution">
    <text evidence="2">The sequence shown here is derived from an EMBL/GenBank/DDBJ whole genome shotgun (WGS) entry which is preliminary data.</text>
</comment>
<name>A0A177T6I4_9BASI</name>
<feature type="compositionally biased region" description="Pro residues" evidence="1">
    <location>
        <begin position="1"/>
        <end position="10"/>
    </location>
</feature>
<feature type="compositionally biased region" description="Basic and acidic residues" evidence="1">
    <location>
        <begin position="466"/>
        <end position="484"/>
    </location>
</feature>
<feature type="region of interest" description="Disordered" evidence="1">
    <location>
        <begin position="1"/>
        <end position="117"/>
    </location>
</feature>
<accession>A0A177T6I4</accession>
<dbReference type="EMBL" id="LWDF02000702">
    <property type="protein sequence ID" value="KAE8244161.1"/>
    <property type="molecule type" value="Genomic_DNA"/>
</dbReference>
<feature type="compositionally biased region" description="Acidic residues" evidence="1">
    <location>
        <begin position="450"/>
        <end position="465"/>
    </location>
</feature>
<evidence type="ECO:0000313" key="2">
    <source>
        <dbReference type="EMBL" id="KAE8244161.1"/>
    </source>
</evidence>
<sequence length="523" mass="55832">MADSGPPGPVQSPSQPIPAQSAPIVTPASTAAAPPTAATSSSPHQEAAAPSSPHQELAALPTADQEAAVPPEGDQEGINLPPDQPDPGPVHDAPEQDEERPPGSRSQSPLPGALYLHGENDPHPPCLNNVWCSLRAATYNTVWWSREYIRLSNQTGTGGSVENLLLDNGIDPRARASLAITASHPHPVPASYTFPQSNPAPVTLFNFAQPPLASSSSQQHPPAPFPQQPLASSSSQQHPPASFPQQPLASSSRAQNPHPPSSLPQHPLVPTSRPEVPIITRDDDSDSDPHTLVPKWRYAGVGPNNEPRCRHCGTMTQPKNQSWRYWEKRRELRLCSKCHARYTRRVERGYADGEDEQEQAEGPTVTPEAGPSTQPLPPTTRSTRSRRSASKPATGGVVADSEPDEEGAREGEGRVTRRTGGSKGVAAGGGGGTGKEKGAGKGKTKRVATDEEEEEEGGEVEEEDEPARKKARGEPKQKEREHRASTTPKGQGVKDFYEGDDDDEDPLSSPSKRSPSKRGSRSA</sequence>
<evidence type="ECO:0000313" key="3">
    <source>
        <dbReference type="Proteomes" id="UP000077521"/>
    </source>
</evidence>
<dbReference type="AlphaFoldDB" id="A0A177T6I4"/>
<feature type="region of interest" description="Disordered" evidence="1">
    <location>
        <begin position="349"/>
        <end position="523"/>
    </location>
</feature>
<keyword evidence="3" id="KW-1185">Reference proteome</keyword>
<gene>
    <name evidence="2" type="ORF">A4X13_0g6791</name>
</gene>
<feature type="compositionally biased region" description="Low complexity" evidence="1">
    <location>
        <begin position="211"/>
        <end position="220"/>
    </location>
</feature>
<evidence type="ECO:0000256" key="1">
    <source>
        <dbReference type="SAM" id="MobiDB-lite"/>
    </source>
</evidence>
<feature type="region of interest" description="Disordered" evidence="1">
    <location>
        <begin position="211"/>
        <end position="299"/>
    </location>
</feature>
<feature type="compositionally biased region" description="Gly residues" evidence="1">
    <location>
        <begin position="421"/>
        <end position="433"/>
    </location>
</feature>
<feature type="compositionally biased region" description="Low complexity" evidence="1">
    <location>
        <begin position="228"/>
        <end position="247"/>
    </location>
</feature>
<proteinExistence type="predicted"/>
<reference evidence="2" key="2">
    <citation type="journal article" date="2019" name="IMA Fungus">
        <title>Genome sequencing and comparison of five Tilletia species to identify candidate genes for the detection of regulated species infecting wheat.</title>
        <authorList>
            <person name="Nguyen H.D.T."/>
            <person name="Sultana T."/>
            <person name="Kesanakurti P."/>
            <person name="Hambleton S."/>
        </authorList>
    </citation>
    <scope>NUCLEOTIDE SEQUENCE</scope>
    <source>
        <strain evidence="2">DAOMC 236416</strain>
    </source>
</reference>